<dbReference type="Proteomes" id="UP001232148">
    <property type="component" value="Unassembled WGS sequence"/>
</dbReference>
<comment type="caution">
    <text evidence="2">The sequence shown here is derived from an EMBL/GenBank/DDBJ whole genome shotgun (WGS) entry which is preliminary data.</text>
</comment>
<keyword evidence="3" id="KW-1185">Reference proteome</keyword>
<sequence>MCYIYRHRHVCCDCSRIMSSKDKTGWCEKRTWVRPSPFEHAVPYCPEGTKLVHLDYKVMRCVACHFGPPATTRAVDTPRQDARLPERRRRQQQRQQQQQQRQDRYDEPTESNADEECETEVPGLLGGIGRYVSQVLTGWWR</sequence>
<feature type="region of interest" description="Disordered" evidence="1">
    <location>
        <begin position="68"/>
        <end position="119"/>
    </location>
</feature>
<dbReference type="EMBL" id="MU842969">
    <property type="protein sequence ID" value="KAK2024308.1"/>
    <property type="molecule type" value="Genomic_DNA"/>
</dbReference>
<proteinExistence type="predicted"/>
<dbReference type="AlphaFoldDB" id="A0AAD9H8Q2"/>
<protein>
    <submittedName>
        <fullName evidence="2">Uncharacterized protein</fullName>
    </submittedName>
</protein>
<evidence type="ECO:0000256" key="1">
    <source>
        <dbReference type="SAM" id="MobiDB-lite"/>
    </source>
</evidence>
<evidence type="ECO:0000313" key="2">
    <source>
        <dbReference type="EMBL" id="KAK2024308.1"/>
    </source>
</evidence>
<organism evidence="2 3">
    <name type="scientific">Colletotrichum zoysiae</name>
    <dbReference type="NCBI Taxonomy" id="1216348"/>
    <lineage>
        <taxon>Eukaryota</taxon>
        <taxon>Fungi</taxon>
        <taxon>Dikarya</taxon>
        <taxon>Ascomycota</taxon>
        <taxon>Pezizomycotina</taxon>
        <taxon>Sordariomycetes</taxon>
        <taxon>Hypocreomycetidae</taxon>
        <taxon>Glomerellales</taxon>
        <taxon>Glomerellaceae</taxon>
        <taxon>Colletotrichum</taxon>
        <taxon>Colletotrichum graminicola species complex</taxon>
    </lineage>
</organism>
<name>A0AAD9H8Q2_9PEZI</name>
<feature type="compositionally biased region" description="Acidic residues" evidence="1">
    <location>
        <begin position="108"/>
        <end position="119"/>
    </location>
</feature>
<accession>A0AAD9H8Q2</accession>
<reference evidence="2" key="1">
    <citation type="submission" date="2021-06" db="EMBL/GenBank/DDBJ databases">
        <title>Comparative genomics, transcriptomics and evolutionary studies reveal genomic signatures of adaptation to plant cell wall in hemibiotrophic fungi.</title>
        <authorList>
            <consortium name="DOE Joint Genome Institute"/>
            <person name="Baroncelli R."/>
            <person name="Diaz J.F."/>
            <person name="Benocci T."/>
            <person name="Peng M."/>
            <person name="Battaglia E."/>
            <person name="Haridas S."/>
            <person name="Andreopoulos W."/>
            <person name="Labutti K."/>
            <person name="Pangilinan J."/>
            <person name="Floch G.L."/>
            <person name="Makela M.R."/>
            <person name="Henrissat B."/>
            <person name="Grigoriev I.V."/>
            <person name="Crouch J.A."/>
            <person name="De Vries R.P."/>
            <person name="Sukno S.A."/>
            <person name="Thon M.R."/>
        </authorList>
    </citation>
    <scope>NUCLEOTIDE SEQUENCE</scope>
    <source>
        <strain evidence="2">MAFF235873</strain>
    </source>
</reference>
<gene>
    <name evidence="2" type="ORF">LX32DRAFT_705981</name>
</gene>
<evidence type="ECO:0000313" key="3">
    <source>
        <dbReference type="Proteomes" id="UP001232148"/>
    </source>
</evidence>
<feature type="compositionally biased region" description="Basic and acidic residues" evidence="1">
    <location>
        <begin position="76"/>
        <end position="85"/>
    </location>
</feature>